<protein>
    <submittedName>
        <fullName evidence="1">Glutamate-ammonia ligase</fullName>
    </submittedName>
</protein>
<keyword evidence="2" id="KW-1185">Reference proteome</keyword>
<dbReference type="Proteomes" id="UP000265663">
    <property type="component" value="Unassembled WGS sequence"/>
</dbReference>
<dbReference type="AlphaFoldDB" id="A0A3M7M756"/>
<dbReference type="EMBL" id="KE747824">
    <property type="protein sequence ID" value="RMZ70229.1"/>
    <property type="molecule type" value="Genomic_DNA"/>
</dbReference>
<keyword evidence="1" id="KW-0436">Ligase</keyword>
<dbReference type="GO" id="GO:0016874">
    <property type="term" value="F:ligase activity"/>
    <property type="evidence" value="ECO:0007669"/>
    <property type="project" value="UniProtKB-KW"/>
</dbReference>
<sequence>MTWQSCRPNNTDDGVYNLMVLKHLTEQGWEPTRILSKLKYFAVPPTYTVEGLALLDCLEKLSARYPHALNVHRRVYLKVAEAAASAEASTSLSQDIQLLMTIRTTLQAIHAADPKVTSRAITVAGEVTNKIQDHNIRKSLRSIQSDIHHDKQALMSLIARAAADSNFCPAVEQVLLCLPRNRLDLLVTLLTRSLAETIEKDQVMSHASHRAHLSAWLTILGTLDARVDMRNATYLNSAIKLLANYVFPSRISGDMRARVLLIVSVFQLTHNTPSFSDSRERILHLVYSSTSPVPGQKKQLVLEFEETLALILAHMSRTTRFYTPMINVVIGLFTHHAQLHRLYRFLWAMDKQGLTLDDASSIQALVKKQVASLPEDTASLTERQRQHYAFALRTCQNTIKLLRKVAAKDTTAALQATEEKTLALQAHREFTAVLDRAAENNALPQVYTTLTADVPSSQRTALIHQLAHHYSLMTTRSHRETWRSIYYLYVFLETQSLPIGPLFTKAVVRSSIIRPLIEHRFVSARRLIWVCNLVARVESERVAKQVENNFWLWRGNLITHAKDVHNEAGGDRKAKASISRLKGIGLL</sequence>
<reference evidence="1 2" key="1">
    <citation type="journal article" date="2014" name="PLoS ONE">
        <title>De novo Genome Assembly of the Fungal Plant Pathogen Pyrenophora semeniperda.</title>
        <authorList>
            <person name="Soliai M.M."/>
            <person name="Meyer S.E."/>
            <person name="Udall J.A."/>
            <person name="Elzinga D.E."/>
            <person name="Hermansen R.A."/>
            <person name="Bodily P.M."/>
            <person name="Hart A.A."/>
            <person name="Coleman C.E."/>
        </authorList>
    </citation>
    <scope>NUCLEOTIDE SEQUENCE [LARGE SCALE GENOMIC DNA]</scope>
    <source>
        <strain evidence="1 2">CCB06</strain>
        <tissue evidence="1">Mycelium</tissue>
    </source>
</reference>
<name>A0A3M7M756_9PLEO</name>
<accession>A0A3M7M756</accession>
<evidence type="ECO:0000313" key="2">
    <source>
        <dbReference type="Proteomes" id="UP000265663"/>
    </source>
</evidence>
<evidence type="ECO:0000313" key="1">
    <source>
        <dbReference type="EMBL" id="RMZ70229.1"/>
    </source>
</evidence>
<proteinExistence type="predicted"/>
<dbReference type="OrthoDB" id="5428038at2759"/>
<gene>
    <name evidence="1" type="ORF">GMOD_00000293</name>
</gene>
<organism evidence="1 2">
    <name type="scientific">Pyrenophora seminiperda CCB06</name>
    <dbReference type="NCBI Taxonomy" id="1302712"/>
    <lineage>
        <taxon>Eukaryota</taxon>
        <taxon>Fungi</taxon>
        <taxon>Dikarya</taxon>
        <taxon>Ascomycota</taxon>
        <taxon>Pezizomycotina</taxon>
        <taxon>Dothideomycetes</taxon>
        <taxon>Pleosporomycetidae</taxon>
        <taxon>Pleosporales</taxon>
        <taxon>Pleosporineae</taxon>
        <taxon>Pleosporaceae</taxon>
        <taxon>Pyrenophora</taxon>
    </lineage>
</organism>